<dbReference type="EMBL" id="MCFL01000084">
    <property type="protein sequence ID" value="ORZ30474.1"/>
    <property type="molecule type" value="Genomic_DNA"/>
</dbReference>
<evidence type="ECO:0000313" key="3">
    <source>
        <dbReference type="Proteomes" id="UP000193411"/>
    </source>
</evidence>
<dbReference type="Gene3D" id="1.10.10.60">
    <property type="entry name" value="Homeodomain-like"/>
    <property type="match status" value="1"/>
</dbReference>
<reference evidence="2 3" key="1">
    <citation type="submission" date="2016-07" db="EMBL/GenBank/DDBJ databases">
        <title>Pervasive Adenine N6-methylation of Active Genes in Fungi.</title>
        <authorList>
            <consortium name="DOE Joint Genome Institute"/>
            <person name="Mondo S.J."/>
            <person name="Dannebaum R.O."/>
            <person name="Kuo R.C."/>
            <person name="Labutti K."/>
            <person name="Haridas S."/>
            <person name="Kuo A."/>
            <person name="Salamov A."/>
            <person name="Ahrendt S.R."/>
            <person name="Lipzen A."/>
            <person name="Sullivan W."/>
            <person name="Andreopoulos W.B."/>
            <person name="Clum A."/>
            <person name="Lindquist E."/>
            <person name="Daum C."/>
            <person name="Ramamoorthy G.K."/>
            <person name="Gryganskyi A."/>
            <person name="Culley D."/>
            <person name="Magnuson J.K."/>
            <person name="James T.Y."/>
            <person name="O'Malley M.A."/>
            <person name="Stajich J.E."/>
            <person name="Spatafora J.W."/>
            <person name="Visel A."/>
            <person name="Grigoriev I.V."/>
        </authorList>
    </citation>
    <scope>NUCLEOTIDE SEQUENCE [LARGE SCALE GENOMIC DNA]</scope>
    <source>
        <strain evidence="2 3">PL171</strain>
    </source>
</reference>
<proteinExistence type="predicted"/>
<dbReference type="InterPro" id="IPR014876">
    <property type="entry name" value="DEK_C"/>
</dbReference>
<gene>
    <name evidence="2" type="ORF">BCR44DRAFT_35116</name>
</gene>
<dbReference type="SUPFAM" id="SSF109715">
    <property type="entry name" value="DEK C-terminal domain"/>
    <property type="match status" value="1"/>
</dbReference>
<evidence type="ECO:0000259" key="1">
    <source>
        <dbReference type="PROSITE" id="PS51998"/>
    </source>
</evidence>
<keyword evidence="3" id="KW-1185">Reference proteome</keyword>
<dbReference type="OrthoDB" id="370884at2759"/>
<dbReference type="AlphaFoldDB" id="A0A1Y2H8Z1"/>
<dbReference type="Pfam" id="PF08766">
    <property type="entry name" value="DEK_C"/>
    <property type="match status" value="1"/>
</dbReference>
<comment type="caution">
    <text evidence="2">The sequence shown here is derived from an EMBL/GenBank/DDBJ whole genome shotgun (WGS) entry which is preliminary data.</text>
</comment>
<name>A0A1Y2H8Z1_9FUNG</name>
<sequence>MPSEQQLVAAIAEILHGADLMTVTKKGIRGQLEGMFGVDLTEQRLWINAAIDQVLESMS</sequence>
<organism evidence="2 3">
    <name type="scientific">Catenaria anguillulae PL171</name>
    <dbReference type="NCBI Taxonomy" id="765915"/>
    <lineage>
        <taxon>Eukaryota</taxon>
        <taxon>Fungi</taxon>
        <taxon>Fungi incertae sedis</taxon>
        <taxon>Blastocladiomycota</taxon>
        <taxon>Blastocladiomycetes</taxon>
        <taxon>Blastocladiales</taxon>
        <taxon>Catenariaceae</taxon>
        <taxon>Catenaria</taxon>
    </lineage>
</organism>
<dbReference type="PROSITE" id="PS51998">
    <property type="entry name" value="DEK_C"/>
    <property type="match status" value="1"/>
</dbReference>
<protein>
    <submittedName>
        <fullName evidence="2">DEK C terminal domain-domain-containing protein</fullName>
    </submittedName>
</protein>
<feature type="domain" description="DEK-C" evidence="1">
    <location>
        <begin position="1"/>
        <end position="56"/>
    </location>
</feature>
<accession>A0A1Y2H8Z1</accession>
<dbReference type="Proteomes" id="UP000193411">
    <property type="component" value="Unassembled WGS sequence"/>
</dbReference>
<dbReference type="STRING" id="765915.A0A1Y2H8Z1"/>
<evidence type="ECO:0000313" key="2">
    <source>
        <dbReference type="EMBL" id="ORZ30474.1"/>
    </source>
</evidence>